<dbReference type="Proteomes" id="UP001176961">
    <property type="component" value="Unassembled WGS sequence"/>
</dbReference>
<reference evidence="3" key="1">
    <citation type="submission" date="2023-07" db="EMBL/GenBank/DDBJ databases">
        <authorList>
            <consortium name="CYATHOMIX"/>
        </authorList>
    </citation>
    <scope>NUCLEOTIDE SEQUENCE</scope>
    <source>
        <strain evidence="3">N/A</strain>
    </source>
</reference>
<gene>
    <name evidence="3" type="ORF">CYNAS_LOCUS133</name>
</gene>
<protein>
    <recommendedName>
        <fullName evidence="2">C-type lectin domain-containing protein</fullName>
    </recommendedName>
</protein>
<evidence type="ECO:0000259" key="2">
    <source>
        <dbReference type="PROSITE" id="PS50041"/>
    </source>
</evidence>
<keyword evidence="1" id="KW-1015">Disulfide bond</keyword>
<dbReference type="Pfam" id="PF00059">
    <property type="entry name" value="Lectin_C"/>
    <property type="match status" value="1"/>
</dbReference>
<dbReference type="SMART" id="SM00034">
    <property type="entry name" value="CLECT"/>
    <property type="match status" value="1"/>
</dbReference>
<dbReference type="InterPro" id="IPR050976">
    <property type="entry name" value="Snaclec"/>
</dbReference>
<evidence type="ECO:0000256" key="1">
    <source>
        <dbReference type="ARBA" id="ARBA00023157"/>
    </source>
</evidence>
<keyword evidence="4" id="KW-1185">Reference proteome</keyword>
<dbReference type="Gene3D" id="3.10.100.10">
    <property type="entry name" value="Mannose-Binding Protein A, subunit A"/>
    <property type="match status" value="1"/>
</dbReference>
<dbReference type="InterPro" id="IPR001304">
    <property type="entry name" value="C-type_lectin-like"/>
</dbReference>
<evidence type="ECO:0000313" key="3">
    <source>
        <dbReference type="EMBL" id="CAJ0588150.1"/>
    </source>
</evidence>
<feature type="non-terminal residue" evidence="3">
    <location>
        <position position="1"/>
    </location>
</feature>
<dbReference type="PANTHER" id="PTHR22991:SF44">
    <property type="entry name" value="C-TYPE LECTIN-RELATED"/>
    <property type="match status" value="1"/>
</dbReference>
<sequence length="202" mass="23135">RRRRAHFTTDHSAKRRSSPTFNKASAAAAQLIRMYSLLVLCLLPVVYVTASSSPCERGWRYFPVTKSCYKLIDDELPWTVSEFKCLFQGAHHASISSAAENRFVHELAHHGEMWTGAAFFGSSRVYVNSDQTPFGSYANWKDGVEPPMNKNRRCIKMDENGEWFLSCCKRNALAVCEKPAAYSWESTNDLSEFRRAKFFRRA</sequence>
<dbReference type="PROSITE" id="PS50041">
    <property type="entry name" value="C_TYPE_LECTIN_2"/>
    <property type="match status" value="1"/>
</dbReference>
<proteinExistence type="predicted"/>
<comment type="caution">
    <text evidence="3">The sequence shown here is derived from an EMBL/GenBank/DDBJ whole genome shotgun (WGS) entry which is preliminary data.</text>
</comment>
<dbReference type="InterPro" id="IPR016187">
    <property type="entry name" value="CTDL_fold"/>
</dbReference>
<organism evidence="3 4">
    <name type="scientific">Cylicocyclus nassatus</name>
    <name type="common">Nematode worm</name>
    <dbReference type="NCBI Taxonomy" id="53992"/>
    <lineage>
        <taxon>Eukaryota</taxon>
        <taxon>Metazoa</taxon>
        <taxon>Ecdysozoa</taxon>
        <taxon>Nematoda</taxon>
        <taxon>Chromadorea</taxon>
        <taxon>Rhabditida</taxon>
        <taxon>Rhabditina</taxon>
        <taxon>Rhabditomorpha</taxon>
        <taxon>Strongyloidea</taxon>
        <taxon>Strongylidae</taxon>
        <taxon>Cylicocyclus</taxon>
    </lineage>
</organism>
<feature type="domain" description="C-type lectin" evidence="2">
    <location>
        <begin position="64"/>
        <end position="177"/>
    </location>
</feature>
<dbReference type="InterPro" id="IPR016186">
    <property type="entry name" value="C-type_lectin-like/link_sf"/>
</dbReference>
<name>A0AA36DJY6_CYLNA</name>
<dbReference type="PANTHER" id="PTHR22991">
    <property type="entry name" value="PROTEIN CBG13490"/>
    <property type="match status" value="1"/>
</dbReference>
<dbReference type="CDD" id="cd00037">
    <property type="entry name" value="CLECT"/>
    <property type="match status" value="1"/>
</dbReference>
<dbReference type="AlphaFoldDB" id="A0AA36DJY6"/>
<accession>A0AA36DJY6</accession>
<dbReference type="EMBL" id="CATQJL010000001">
    <property type="protein sequence ID" value="CAJ0588150.1"/>
    <property type="molecule type" value="Genomic_DNA"/>
</dbReference>
<evidence type="ECO:0000313" key="4">
    <source>
        <dbReference type="Proteomes" id="UP001176961"/>
    </source>
</evidence>
<dbReference type="SUPFAM" id="SSF56436">
    <property type="entry name" value="C-type lectin-like"/>
    <property type="match status" value="1"/>
</dbReference>